<dbReference type="PANTHER" id="PTHR45527">
    <property type="entry name" value="NONRIBOSOMAL PEPTIDE SYNTHETASE"/>
    <property type="match status" value="1"/>
</dbReference>
<keyword evidence="3" id="KW-0597">Phosphoprotein</keyword>
<dbReference type="InterPro" id="IPR000873">
    <property type="entry name" value="AMP-dep_synth/lig_dom"/>
</dbReference>
<dbReference type="GO" id="GO:0043041">
    <property type="term" value="P:amino acid activation for nonribosomal peptide biosynthetic process"/>
    <property type="evidence" value="ECO:0007669"/>
    <property type="project" value="TreeGrafter"/>
</dbReference>
<feature type="domain" description="Carrier" evidence="5">
    <location>
        <begin position="1855"/>
        <end position="1930"/>
    </location>
</feature>
<dbReference type="CDD" id="cd05930">
    <property type="entry name" value="A_NRPS"/>
    <property type="match status" value="3"/>
</dbReference>
<feature type="region of interest" description="Disordered" evidence="4">
    <location>
        <begin position="1"/>
        <end position="23"/>
    </location>
</feature>
<accession>A0A7K3LMC7</accession>
<dbReference type="Pfam" id="PF13193">
    <property type="entry name" value="AMP-binding_C"/>
    <property type="match status" value="3"/>
</dbReference>
<dbReference type="GO" id="GO:0005829">
    <property type="term" value="C:cytosol"/>
    <property type="evidence" value="ECO:0007669"/>
    <property type="project" value="TreeGrafter"/>
</dbReference>
<dbReference type="InterPro" id="IPR025110">
    <property type="entry name" value="AMP-bd_C"/>
</dbReference>
<feature type="region of interest" description="Disordered" evidence="4">
    <location>
        <begin position="4464"/>
        <end position="4483"/>
    </location>
</feature>
<keyword evidence="2" id="KW-0596">Phosphopantetheine</keyword>
<dbReference type="InterPro" id="IPR045851">
    <property type="entry name" value="AMP-bd_C_sf"/>
</dbReference>
<dbReference type="InterPro" id="IPR020845">
    <property type="entry name" value="AMP-binding_CS"/>
</dbReference>
<dbReference type="Pfam" id="PF00668">
    <property type="entry name" value="Condensation"/>
    <property type="match status" value="5"/>
</dbReference>
<proteinExistence type="predicted"/>
<dbReference type="SMART" id="SM00823">
    <property type="entry name" value="PKS_PP"/>
    <property type="match status" value="3"/>
</dbReference>
<reference evidence="6 7" key="1">
    <citation type="submission" date="2020-01" db="EMBL/GenBank/DDBJ databases">
        <title>Investigation of new actinobacteria for the biodesulphurisation of diesel fuel.</title>
        <authorList>
            <person name="Athi Narayanan S.M."/>
        </authorList>
    </citation>
    <scope>NUCLEOTIDE SEQUENCE [LARGE SCALE GENOMIC DNA]</scope>
    <source>
        <strain evidence="6 7">213E</strain>
    </source>
</reference>
<feature type="domain" description="Carrier" evidence="5">
    <location>
        <begin position="3961"/>
        <end position="4037"/>
    </location>
</feature>
<evidence type="ECO:0000259" key="5">
    <source>
        <dbReference type="PROSITE" id="PS50075"/>
    </source>
</evidence>
<dbReference type="SUPFAM" id="SSF56801">
    <property type="entry name" value="Acetyl-CoA synthetase-like"/>
    <property type="match status" value="3"/>
</dbReference>
<dbReference type="FunFam" id="2.30.38.10:FF:000001">
    <property type="entry name" value="Non-ribosomal peptide synthetase PvdI"/>
    <property type="match status" value="2"/>
</dbReference>
<dbReference type="GO" id="GO:0009366">
    <property type="term" value="C:enterobactin synthetase complex"/>
    <property type="evidence" value="ECO:0007669"/>
    <property type="project" value="TreeGrafter"/>
</dbReference>
<dbReference type="SUPFAM" id="SSF52777">
    <property type="entry name" value="CoA-dependent acyltransferases"/>
    <property type="match status" value="11"/>
</dbReference>
<dbReference type="Gene3D" id="3.40.50.980">
    <property type="match status" value="4"/>
</dbReference>
<dbReference type="EMBL" id="JAADZU010000016">
    <property type="protein sequence ID" value="NDK89389.1"/>
    <property type="molecule type" value="Genomic_DNA"/>
</dbReference>
<evidence type="ECO:0000256" key="3">
    <source>
        <dbReference type="ARBA" id="ARBA00022553"/>
    </source>
</evidence>
<name>A0A7K3LMC7_9ACTN</name>
<dbReference type="GO" id="GO:0047527">
    <property type="term" value="F:2,3-dihydroxybenzoate-serine ligase activity"/>
    <property type="evidence" value="ECO:0007669"/>
    <property type="project" value="TreeGrafter"/>
</dbReference>
<dbReference type="Proteomes" id="UP000466307">
    <property type="component" value="Unassembled WGS sequence"/>
</dbReference>
<dbReference type="InterPro" id="IPR001242">
    <property type="entry name" value="Condensation_dom"/>
</dbReference>
<evidence type="ECO:0000313" key="6">
    <source>
        <dbReference type="EMBL" id="NDK89389.1"/>
    </source>
</evidence>
<gene>
    <name evidence="6" type="ORF">GYA93_07305</name>
</gene>
<dbReference type="GO" id="GO:0031177">
    <property type="term" value="F:phosphopantetheine binding"/>
    <property type="evidence" value="ECO:0007669"/>
    <property type="project" value="InterPro"/>
</dbReference>
<evidence type="ECO:0000256" key="2">
    <source>
        <dbReference type="ARBA" id="ARBA00022450"/>
    </source>
</evidence>
<dbReference type="PROSITE" id="PS00455">
    <property type="entry name" value="AMP_BINDING"/>
    <property type="match status" value="3"/>
</dbReference>
<dbReference type="Gene3D" id="3.30.559.30">
    <property type="entry name" value="Nonribosomal peptide synthetase, condensation domain"/>
    <property type="match status" value="5"/>
</dbReference>
<dbReference type="FunFam" id="3.30.300.30:FF:000015">
    <property type="entry name" value="Nonribosomal peptide synthase SidD"/>
    <property type="match status" value="1"/>
</dbReference>
<dbReference type="Gene3D" id="1.10.1200.10">
    <property type="entry name" value="ACP-like"/>
    <property type="match status" value="3"/>
</dbReference>
<dbReference type="InterPro" id="IPR020806">
    <property type="entry name" value="PKS_PP-bd"/>
</dbReference>
<comment type="caution">
    <text evidence="6">The sequence shown here is derived from an EMBL/GenBank/DDBJ whole genome shotgun (WGS) entry which is preliminary data.</text>
</comment>
<dbReference type="InterPro" id="IPR023213">
    <property type="entry name" value="CAT-like_dom_sf"/>
</dbReference>
<evidence type="ECO:0000256" key="4">
    <source>
        <dbReference type="SAM" id="MobiDB-lite"/>
    </source>
</evidence>
<dbReference type="GO" id="GO:0008610">
    <property type="term" value="P:lipid biosynthetic process"/>
    <property type="evidence" value="ECO:0007669"/>
    <property type="project" value="UniProtKB-ARBA"/>
</dbReference>
<evidence type="ECO:0000313" key="7">
    <source>
        <dbReference type="Proteomes" id="UP000466307"/>
    </source>
</evidence>
<protein>
    <submittedName>
        <fullName evidence="6">Non-ribosomal peptide synthetase</fullName>
    </submittedName>
</protein>
<dbReference type="Gene3D" id="3.30.559.10">
    <property type="entry name" value="Chloramphenicol acetyltransferase-like domain"/>
    <property type="match status" value="5"/>
</dbReference>
<feature type="region of interest" description="Disordered" evidence="4">
    <location>
        <begin position="674"/>
        <end position="703"/>
    </location>
</feature>
<dbReference type="Gene3D" id="3.40.50.12780">
    <property type="entry name" value="N-terminal domain of ligase-like"/>
    <property type="match status" value="1"/>
</dbReference>
<comment type="cofactor">
    <cofactor evidence="1">
        <name>pantetheine 4'-phosphate</name>
        <dbReference type="ChEBI" id="CHEBI:47942"/>
    </cofactor>
</comment>
<dbReference type="UniPathway" id="UPA00011"/>
<dbReference type="GO" id="GO:0072330">
    <property type="term" value="P:monocarboxylic acid biosynthetic process"/>
    <property type="evidence" value="ECO:0007669"/>
    <property type="project" value="UniProtKB-ARBA"/>
</dbReference>
<dbReference type="InterPro" id="IPR009081">
    <property type="entry name" value="PP-bd_ACP"/>
</dbReference>
<sequence>MPRTVRARENRTRPYDPRQSHPESHYRRVFVTSIPRLSSSTDATDHPYPVLAGQRDIYLAMQMAADPSLYNTGLYIEMSASIDLDLLRSTLLRVIDRAEALRAVFAEVDGEITQRLLPITDFEIPVVDLRGSDAHEWMRRDMAEPMDIHTGPLSEFRLLLVGDDSAEPATAVFTYYKVHHLVCDGMGLISFTDTVRTAYDAAADEAGTPRYRGSWALSDVVAAESAYRSGPEFEVDRRYWTELMGDRPEPVRLLDDDLAPGFGVTQARFDIDADRLAVLRSLASDKGVRPAVMLIAAVAAFAHARTGREDLVFALPVTGRLDRQTRTAPSMVTSVLPLRVAASGRDRLGDLALHVDRALYGLLPRSRFRAEDLGRALAASAPADAGRYRMFGLGVNVMAHTTQHTIGGHETAAHALASGPVSDVEIQIQLRRKGLPAEVIVRAVPEAAAGARRIAEEFDAFLTRLSTAPTSRLAGLGDPVVVQDEPMPAPALTPSLHRLRVAGTEPDTLAPRAVRVAAPAGTPLETVAEIVGAVAARHDVLRTSLLRPVPILWTLSTAPADAASIPVTGPADAPGTGEPADIAAPELPRAVYDPASGRLTLWVGAALTDPVTVGILRSDLVAAFDDLARGREVDVDPVPVSLGRVGVDLTGRAADPSSLNRWLEVLAPGAGLPRPEGSAALSADQENPGAPVTRRRPIDAPTAPDSGAVALAVAEAIAGVLDGRVGTHLLVDVVTDLRPAGAARTGGPLLGLTPTRIDLRTGTADAVPGPPFDVLAHLSPQVAAALGAARTAGEIADADVLVGDFGLPTAHPVTVAVVPADPTAPATDTPGTDTPDDPAASWTVEVHVDAERVEAAGELAEAITAAVTALADDRLVTLDAATLDALAAAHGEIEHVWPLTPLQEGLYYQARMDADADIYTAQFWLDFGHRIDVAELRRAARSLLDANPELRAAFVEVDGRPLQVIAAEVQPDVVDVDLSASAPEEAAAQLEALLADDRRTGFALERAPLWRMRLVHLPGGQDRLVVNRRFLLWDGWSGGLFVSRLLAHLNGTPVPAREASMRDYLAWLARGVDDADALAAWISHLDGYDEPALIAPRAAATTPRAPHRTDVDLGVEFSDRLRADARAAGVTLNTVLTAALNLTLSRQLGRTDVAFGSTVAGRPTEVPGIDTVIGLFLNTVPVRTVLRPDETVLDLLRRMQSDRVEMMAYDHLGLGRLQQKTGHPVLFDVLYVLQNFRTEEEERTQSALHDVIGEGSLDHTHYPIALVVTPSHDIRFRVEYREDLVDAAAATAFLARFRLALEAIGAHLHTPVAALDLSLPGDTGLVGPVHDLPDETVSTLLGHRAALIPDADALVSGDQRMTYAELESEVDRVAHVLSDHGVGPETVVALAIPRSTETVVALFAILRAGAAYLPLELDHPDDRLLTIIDDARPRIILSHSRTGARFADAGVPILAIDDLPAPRAAEWTPPHVDPDWTAYVIYTSGSTGKPKGVVTPYRGLTNMQLNHREKVFEPAIEVARAAGITGRLRIAHTVSFAFDMSWEELLWLVEGHEVHVCDEDLRRDSAALVDYCATHRIDVVNVTPTYAAQLFADGLLDERSGSGSGTGDGHVPPLVLLGGEAVGDPVWTRLRENPKTFGYNLYGPTEYTINTLGIGTDESPTSSVGTPIWNTHAHLLDPWLRPVPSGVAGELYISGAGLARGYLGRPDLTAERFVADPFAAGGRLYRTGDLMRIRPDGNLDFLGRTDDQVKVRGYRVELGEIDAALTALDDIASAAVVAAADPGDPSIKRLVAYVIPADREAGVDFADIRRRLASGLPDYMVPTLFAAVAEFPMTVNGKLDVKALPEPRPATTHRAPRTDIERRLADVFAEVLGLPEVGVDDDFFELGGHSMSAMKLVSSVRTELGAQLAIRDLFEARTVAEIAARVQVTGSTTDIVVGERPQDIPLSPAQERLWVLHRLDPTDTSYHYGHVVRLYGAIDPDALRAALADVLARHESLRTVFAESAAGEVSQRILDVAEVPDVVEVTTVTADNAHALDVALGERAREVLTRPFDLTAAPPIRVRLDLAEAGPLAGATTGGRGTDADRRTAGLLTIALHHIATDEWSDRPLLTDLSIAYAARLAGTAPEFAPLPVQYADYALWQRDRVSERGPAQLAYWEQALAGLPDELPLPRDRARRAGAPGPAATETVTIGASTRARLAAIASAHGASMFMVAQALVATLLHRAGAGDDIPLGSPISGRNDPALEDLIGFFVDTQVLRVDVGGRPGFGELVERVRAVDLAAFDNQDIPFQQVVERLAPARVSGRNPLFQVSVSYLPFGGAPDSFLGVPAGFAPLSSVAAKFDLAFTFVDITGADTPEGGELTVGLEYATAQFDQDTARTLLDHLVRVIDQVVVDPAIGVERIALLDAADLDALRLAESGAPATEFTDGGSTLVDLLTATAAAHPDTVALTDTAGRSVTYAECARTAQDVAARLTALGVGPESVVAVLMSRHIGQLVAMQGALYAGAAYLPIDADLPVARIGDILAGARPAVVIVDETTADLERIGVSENTFATLTLDHLGAPVTGTGDRDTDTGTAHRPVAVRPENPAYVIFTSGSTGRPKGVVVDHRSVVNVLRWRLSSIPGGLGAGDRVLAKTPVGFDGAVWELLLPFVSGATTVVADPGAQRDPRRLAQIIAENAVTTTVFVPSLLDLFVEYLPGVPTLRHIIAGGEALTTDLAARVAQAAPQVALINAYGPTETTVVVTDQVADVASTPTPTIPIGTPITGTDLLVLDAALHRVPEGALGELYVRGLPVARGYLRRPDLTAASFVADVTGEVPGARLYRTGDLVRRRDGVLEYVGRADSQVKVRGNRVELGEIEARMRGVDGVGSGAVDTDGDRVVAWVVAEDSAIPAAELISTITAALSAQLPSYMVPSPIMVVDALPLNHTGKIDRAALPAPDVTATGGTAPRTDLESDLAEIFAEVLGTPVTDVFADFFALGGHSLLAIKVINLVRGTLGFDVELRTLFDAPTVAALAAHLGSGAADAAEPMPELVRHTGVPVLSYGQERMLTLHTLSGPTTTYNVPLMWRPGGPAGADEIIDIDVLRAAVRDLVGRHEVLRTRYPDQRPEVLADPEIVVEHVDDPAELTRSSAHAFDLATEVPIRVATTDHVAVVTIHHIATDEWSAPPLRADLSTAYRARQRGAAPEWDALPLQYGDFAAWQRAVIDGGRGDRQLDFWRTALAGLPDELALPYDHTRPPRPTGRGDGVFLFLEPDLADALRTLASATGTSMFMVIRTAVAVLLSRLGGGTDIPVGTPVTVRSDTRLDDLVGFFLNTLVLRTDLSGDPTPRELLARVRSVDLDAYDNRDVPFERVVEAVAPQRSTAMNSLFQTMVVYVDGILPDADSPAALPAPVTAKFDLSFDFTEDTSRGDVRIGGVIEYSTDLFERATVEAMARRLTSVLEFMAGRADTPLRELDIRIPAEHRDLSRPAPAPTTFADLFDAVVARDRGAAALRGPDGRRSFGELDERVRVIAGRLALAGVGPEDVVVVRLPRGVAALEAIFGVLYAGAAYLPIEPDTPDERVQAMTAVARPRYTIDRLDDEMLAPATESESALPVRRVAPLRPEHPAYVIFTSGSTGVPKGVVIPNRALANLFASHRRMLHEPARLRTGRDRLRVGHAWSLAFDASWQPQLWLLDGHEVSIVDADTQRDAEALAATLTGEGWDFLELTPSHLAALGGVESSMAAFGFGGEAVSQAQWGRWRELADSDGYNLYGPTEGTVDALVARVSDTERPVIGRPVDGMRAYVLDEYLTPVADGVDGELYLAGAGLARGYLGRGDLTGERFVADPFAADGSRMYRTGDAVRWSPTGHIEYRGRGDDQVKIRGHRVELGDVETALGAVDGVASAIAVERSGRLIGYVVGDDGRVDLDPAGLRAAVRAVLPDYMVPAAIVVCDRFPTLPNGKIDRRALPLPSIAHSGRRPQTPAEHQICRAFGDVLDIDVEEIGVDDAFAELGGDSIVAMQLVARLRADGFVVGPRDVMTHATPAELAAHISTADGPIEPLVEVTSGAVPATPIVRWLQEVAGSDADVIRGFHQSALLTVPAGIDVTAMEQAVAALVERHPMLRARLVADEMPWRFDIAATAPVIPVLRETDPDVEAVARRTRDRLDPAGGVMVAVTWIDHDDAAGRLLVAVHHLVVDGVSWRVLVPELVAAYTQCSTGGPVSLGPVPPGFGAWARELVTLDRSAELDRWREVAGSVAGQPFRRPVDPAVDRDAHAGQYRVAIESDAARALLGPVPARSGVAVDDLLLGALGAALPAPTLVDLEGHGREEQAVPGADLTGSVGWFTAVHPVVVGGTGSTTEQARSLTRQRASMPDGGLGYGLLRYLAGEELPGAAIEFNYLGRYRSFDFEGWGMAPESAEVGPGEQMPAAYGLIVNVTTVDGPDGPRLLATWVYQPGVVDADAVAALADRWATELTELAATASDTASNPDAGSEPDAAGGI</sequence>
<dbReference type="NCBIfam" id="NF003417">
    <property type="entry name" value="PRK04813.1"/>
    <property type="match status" value="3"/>
</dbReference>
<keyword evidence="7" id="KW-1185">Reference proteome</keyword>
<dbReference type="CDD" id="cd19540">
    <property type="entry name" value="LCL_NRPS-like"/>
    <property type="match status" value="2"/>
</dbReference>
<dbReference type="FunFam" id="1.10.1200.10:FF:000005">
    <property type="entry name" value="Nonribosomal peptide synthetase 1"/>
    <property type="match status" value="1"/>
</dbReference>
<dbReference type="SUPFAM" id="SSF47336">
    <property type="entry name" value="ACP-like"/>
    <property type="match status" value="3"/>
</dbReference>
<dbReference type="InterPro" id="IPR010071">
    <property type="entry name" value="AA_adenyl_dom"/>
</dbReference>
<dbReference type="FunFam" id="1.10.1200.10:FF:000016">
    <property type="entry name" value="Non-ribosomal peptide synthase"/>
    <property type="match status" value="1"/>
</dbReference>
<organism evidence="6 7">
    <name type="scientific">Gordonia desulfuricans</name>
    <dbReference type="NCBI Taxonomy" id="89051"/>
    <lineage>
        <taxon>Bacteria</taxon>
        <taxon>Bacillati</taxon>
        <taxon>Actinomycetota</taxon>
        <taxon>Actinomycetes</taxon>
        <taxon>Mycobacteriales</taxon>
        <taxon>Gordoniaceae</taxon>
        <taxon>Gordonia</taxon>
    </lineage>
</organism>
<dbReference type="Pfam" id="PF00550">
    <property type="entry name" value="PP-binding"/>
    <property type="match status" value="3"/>
</dbReference>
<dbReference type="InterPro" id="IPR042099">
    <property type="entry name" value="ANL_N_sf"/>
</dbReference>
<evidence type="ECO:0000256" key="1">
    <source>
        <dbReference type="ARBA" id="ARBA00001957"/>
    </source>
</evidence>
<dbReference type="PROSITE" id="PS50075">
    <property type="entry name" value="CARRIER"/>
    <property type="match status" value="3"/>
</dbReference>
<dbReference type="Pfam" id="PF00501">
    <property type="entry name" value="AMP-binding"/>
    <property type="match status" value="3"/>
</dbReference>
<dbReference type="InterPro" id="IPR036736">
    <property type="entry name" value="ACP-like_sf"/>
</dbReference>
<dbReference type="InterPro" id="IPR006162">
    <property type="entry name" value="Ppantetheine_attach_site"/>
</dbReference>
<dbReference type="Gene3D" id="2.30.38.10">
    <property type="entry name" value="Luciferase, Domain 3"/>
    <property type="match status" value="2"/>
</dbReference>
<dbReference type="Gene3D" id="3.30.300.30">
    <property type="match status" value="3"/>
</dbReference>
<dbReference type="SMART" id="SM01294">
    <property type="entry name" value="PKS_PP_betabranch"/>
    <property type="match status" value="1"/>
</dbReference>
<feature type="domain" description="Carrier" evidence="5">
    <location>
        <begin position="2948"/>
        <end position="3023"/>
    </location>
</feature>
<dbReference type="NCBIfam" id="TIGR01733">
    <property type="entry name" value="AA-adenyl-dom"/>
    <property type="match status" value="3"/>
</dbReference>
<dbReference type="FunFam" id="3.40.50.980:FF:000001">
    <property type="entry name" value="Non-ribosomal peptide synthetase"/>
    <property type="match status" value="1"/>
</dbReference>
<dbReference type="PROSITE" id="PS00012">
    <property type="entry name" value="PHOSPHOPANTETHEINE"/>
    <property type="match status" value="3"/>
</dbReference>
<dbReference type="PANTHER" id="PTHR45527:SF1">
    <property type="entry name" value="FATTY ACID SYNTHASE"/>
    <property type="match status" value="1"/>
</dbReference>
<dbReference type="GO" id="GO:0009239">
    <property type="term" value="P:enterobactin biosynthetic process"/>
    <property type="evidence" value="ECO:0007669"/>
    <property type="project" value="TreeGrafter"/>
</dbReference>